<dbReference type="PANTHER" id="PTHR30469:SF15">
    <property type="entry name" value="HLYD FAMILY OF SECRETION PROTEINS"/>
    <property type="match status" value="1"/>
</dbReference>
<protein>
    <submittedName>
        <fullName evidence="2">Peptidoglycan-binding protein</fullName>
    </submittedName>
</protein>
<accession>A0AA90K8G0</accession>
<dbReference type="PANTHER" id="PTHR30469">
    <property type="entry name" value="MULTIDRUG RESISTANCE PROTEIN MDTA"/>
    <property type="match status" value="1"/>
</dbReference>
<feature type="region of interest" description="Disordered" evidence="1">
    <location>
        <begin position="220"/>
        <end position="243"/>
    </location>
</feature>
<dbReference type="InterPro" id="IPR036365">
    <property type="entry name" value="PGBD-like_sf"/>
</dbReference>
<dbReference type="PROSITE" id="PS51318">
    <property type="entry name" value="TAT"/>
    <property type="match status" value="1"/>
</dbReference>
<dbReference type="EMBL" id="JABXJJ020000009">
    <property type="protein sequence ID" value="MDI5969402.1"/>
    <property type="molecule type" value="Genomic_DNA"/>
</dbReference>
<organism evidence="2">
    <name type="scientific">Streptantibioticus silvisoli</name>
    <dbReference type="NCBI Taxonomy" id="2705255"/>
    <lineage>
        <taxon>Bacteria</taxon>
        <taxon>Bacillati</taxon>
        <taxon>Actinomycetota</taxon>
        <taxon>Actinomycetes</taxon>
        <taxon>Kitasatosporales</taxon>
        <taxon>Streptomycetaceae</taxon>
        <taxon>Streptantibioticus</taxon>
    </lineage>
</organism>
<dbReference type="SUPFAM" id="SSF47090">
    <property type="entry name" value="PGBD-like"/>
    <property type="match status" value="1"/>
</dbReference>
<dbReference type="GO" id="GO:0015562">
    <property type="term" value="F:efflux transmembrane transporter activity"/>
    <property type="evidence" value="ECO:0007669"/>
    <property type="project" value="TreeGrafter"/>
</dbReference>
<evidence type="ECO:0000313" key="2">
    <source>
        <dbReference type="EMBL" id="MDI5969402.1"/>
    </source>
</evidence>
<comment type="caution">
    <text evidence="2">The sequence shown here is derived from an EMBL/GenBank/DDBJ whole genome shotgun (WGS) entry which is preliminary data.</text>
</comment>
<reference evidence="2" key="1">
    <citation type="submission" date="2023-05" db="EMBL/GenBank/DDBJ databases">
        <title>Streptantibioticus silvisoli sp. nov., acidotolerant actinomycetes 1 from pine litter.</title>
        <authorList>
            <person name="Swiecimska M."/>
            <person name="Golinska P."/>
            <person name="Sangal V."/>
            <person name="Wachnowicz B."/>
            <person name="Goodfellow M."/>
        </authorList>
    </citation>
    <scope>NUCLEOTIDE SEQUENCE</scope>
    <source>
        <strain evidence="2">SL13</strain>
    </source>
</reference>
<sequence>MADVPLASPEPQNQTPPGGAGLVRRRRFLGATVATAVAVSGLTLGASRFVKSPAQAAADTAAPPPSVMTAPVEDRVLKDSVILRGTVSASQTVEITPSGAGQDDAGPPVVTKINLTAGQTFGPARVLMEVSGRPVIALKGRLPVYRSLEPGAEGDDVAQLQQALRDTGRSVGSDRTGLFGPGTKSALAGLYRSIGYDPLPAVPSGGDTVADAQDAVTAAQRHLQDVQSTGGTSADGDTNAMSGDRALDISRASEDLAQAEKRLAGVTARSGPMLPASEVVYLQSFPARVEKVGATVGSQVTGSVMTVSAGRLVVTGVLTGQQRTLVRPGQQVQILSEVDGTTAGATVRTISDTVTGTQDDGNQDGSSAPADGTSQGYVVTVEPVKPLSASLAGQDVRLTIQAAATKSKVLVVPVTAISAGADGATAVTVAGAGGRVRRVPVTTGASGDGYVEVRPVPPARLAAGEKVVTGAAGTDSGTTQ</sequence>
<dbReference type="Gene3D" id="2.40.420.20">
    <property type="match status" value="1"/>
</dbReference>
<feature type="region of interest" description="Disordered" evidence="1">
    <location>
        <begin position="1"/>
        <end position="22"/>
    </location>
</feature>
<dbReference type="InterPro" id="IPR006311">
    <property type="entry name" value="TAT_signal"/>
</dbReference>
<feature type="compositionally biased region" description="Polar residues" evidence="1">
    <location>
        <begin position="225"/>
        <end position="241"/>
    </location>
</feature>
<feature type="region of interest" description="Disordered" evidence="1">
    <location>
        <begin position="351"/>
        <end position="375"/>
    </location>
</feature>
<proteinExistence type="predicted"/>
<gene>
    <name evidence="2" type="ORF">POF50_008600</name>
</gene>
<dbReference type="Gene3D" id="1.10.101.10">
    <property type="entry name" value="PGBD-like superfamily/PGBD"/>
    <property type="match status" value="1"/>
</dbReference>
<dbReference type="RefSeq" id="WP_271312239.1">
    <property type="nucleotide sequence ID" value="NZ_JABXJJ020000009.1"/>
</dbReference>
<dbReference type="AlphaFoldDB" id="A0AA90K8G0"/>
<name>A0AA90K8G0_9ACTN</name>
<dbReference type="InterPro" id="IPR036366">
    <property type="entry name" value="PGBDSf"/>
</dbReference>
<dbReference type="GO" id="GO:1990281">
    <property type="term" value="C:efflux pump complex"/>
    <property type="evidence" value="ECO:0007669"/>
    <property type="project" value="TreeGrafter"/>
</dbReference>
<evidence type="ECO:0000256" key="1">
    <source>
        <dbReference type="SAM" id="MobiDB-lite"/>
    </source>
</evidence>